<evidence type="ECO:0000313" key="4">
    <source>
        <dbReference type="Proteomes" id="UP001497482"/>
    </source>
</evidence>
<proteinExistence type="predicted"/>
<organism evidence="3 4">
    <name type="scientific">Knipowitschia caucasica</name>
    <name type="common">Caucasian dwarf goby</name>
    <name type="synonym">Pomatoschistus caucasicus</name>
    <dbReference type="NCBI Taxonomy" id="637954"/>
    <lineage>
        <taxon>Eukaryota</taxon>
        <taxon>Metazoa</taxon>
        <taxon>Chordata</taxon>
        <taxon>Craniata</taxon>
        <taxon>Vertebrata</taxon>
        <taxon>Euteleostomi</taxon>
        <taxon>Actinopterygii</taxon>
        <taxon>Neopterygii</taxon>
        <taxon>Teleostei</taxon>
        <taxon>Neoteleostei</taxon>
        <taxon>Acanthomorphata</taxon>
        <taxon>Gobiaria</taxon>
        <taxon>Gobiiformes</taxon>
        <taxon>Gobioidei</taxon>
        <taxon>Gobiidae</taxon>
        <taxon>Gobiinae</taxon>
        <taxon>Knipowitschia</taxon>
    </lineage>
</organism>
<dbReference type="Proteomes" id="UP001497482">
    <property type="component" value="Chromosome 1"/>
</dbReference>
<accession>A0AAV2IUX3</accession>
<dbReference type="EMBL" id="OZ035823">
    <property type="protein sequence ID" value="CAL1568820.1"/>
    <property type="molecule type" value="Genomic_DNA"/>
</dbReference>
<keyword evidence="4" id="KW-1185">Reference proteome</keyword>
<feature type="region of interest" description="Disordered" evidence="2">
    <location>
        <begin position="200"/>
        <end position="257"/>
    </location>
</feature>
<protein>
    <submittedName>
        <fullName evidence="3">Uncharacterized protein</fullName>
    </submittedName>
</protein>
<dbReference type="PANTHER" id="PTHR32083:SF34">
    <property type="entry name" value="COILED-COIL DOMAIN-CONTAINING PROTEIN 146"/>
    <property type="match status" value="1"/>
</dbReference>
<dbReference type="GO" id="GO:0005856">
    <property type="term" value="C:cytoskeleton"/>
    <property type="evidence" value="ECO:0007669"/>
    <property type="project" value="TreeGrafter"/>
</dbReference>
<gene>
    <name evidence="3" type="ORF">KC01_LOCUS1362</name>
</gene>
<evidence type="ECO:0000256" key="1">
    <source>
        <dbReference type="ARBA" id="ARBA00023054"/>
    </source>
</evidence>
<evidence type="ECO:0000256" key="2">
    <source>
        <dbReference type="SAM" id="MobiDB-lite"/>
    </source>
</evidence>
<dbReference type="AlphaFoldDB" id="A0AAV2IUX3"/>
<name>A0AAV2IUX3_KNICA</name>
<evidence type="ECO:0000313" key="3">
    <source>
        <dbReference type="EMBL" id="CAL1568820.1"/>
    </source>
</evidence>
<keyword evidence="1" id="KW-0175">Coiled coil</keyword>
<sequence>MSHFMALEIYNRTEIVTFRTVPKALSEAQDRTLQGLNRAVDYKELKGKDPTAAEMVKKIEQLEVRLAEREQQFLEKKLLVGQVSRLILPLREHVGNCKEDRLTQAKKLNEMRANIVDTSHKLMATSAHLASRQALVLILQQDIKDKELQMDRCQRRLEQDLPPCPEMEEEWRRMLRDKRKRQRDRQERVRLAQEDEWKQLPNGAFTTAPIRPDAYIPQGSDLPVPKPYGALAPFKPMPSGANMRHIRKPAAPKPLQL</sequence>
<dbReference type="PANTHER" id="PTHR32083">
    <property type="entry name" value="CILIA AND FLAGELLA-ASSOCIATED PROTEIN 58-RELATED"/>
    <property type="match status" value="1"/>
</dbReference>
<reference evidence="3 4" key="1">
    <citation type="submission" date="2024-04" db="EMBL/GenBank/DDBJ databases">
        <authorList>
            <person name="Waldvogel A.-M."/>
            <person name="Schoenle A."/>
        </authorList>
    </citation>
    <scope>NUCLEOTIDE SEQUENCE [LARGE SCALE GENOMIC DNA]</scope>
</reference>